<evidence type="ECO:0000256" key="1">
    <source>
        <dbReference type="SAM" id="MobiDB-lite"/>
    </source>
</evidence>
<feature type="compositionally biased region" description="Basic and acidic residues" evidence="1">
    <location>
        <begin position="467"/>
        <end position="476"/>
    </location>
</feature>
<name>A0A1A9V0M3_GLOAU</name>
<feature type="compositionally biased region" description="Basic residues" evidence="1">
    <location>
        <begin position="161"/>
        <end position="176"/>
    </location>
</feature>
<feature type="compositionally biased region" description="Low complexity" evidence="1">
    <location>
        <begin position="478"/>
        <end position="488"/>
    </location>
</feature>
<protein>
    <submittedName>
        <fullName evidence="2">Uncharacterized protein</fullName>
    </submittedName>
</protein>
<evidence type="ECO:0000313" key="2">
    <source>
        <dbReference type="EnsemblMetazoa" id="GAUT021880-PA"/>
    </source>
</evidence>
<dbReference type="AlphaFoldDB" id="A0A1A9V0M3"/>
<feature type="region of interest" description="Disordered" evidence="1">
    <location>
        <begin position="159"/>
        <end position="308"/>
    </location>
</feature>
<proteinExistence type="predicted"/>
<feature type="compositionally biased region" description="Basic and acidic residues" evidence="1">
    <location>
        <begin position="235"/>
        <end position="255"/>
    </location>
</feature>
<feature type="compositionally biased region" description="Polar residues" evidence="1">
    <location>
        <begin position="396"/>
        <end position="406"/>
    </location>
</feature>
<organism evidence="2 3">
    <name type="scientific">Glossina austeni</name>
    <name type="common">Savannah tsetse fly</name>
    <dbReference type="NCBI Taxonomy" id="7395"/>
    <lineage>
        <taxon>Eukaryota</taxon>
        <taxon>Metazoa</taxon>
        <taxon>Ecdysozoa</taxon>
        <taxon>Arthropoda</taxon>
        <taxon>Hexapoda</taxon>
        <taxon>Insecta</taxon>
        <taxon>Pterygota</taxon>
        <taxon>Neoptera</taxon>
        <taxon>Endopterygota</taxon>
        <taxon>Diptera</taxon>
        <taxon>Brachycera</taxon>
        <taxon>Muscomorpha</taxon>
        <taxon>Hippoboscoidea</taxon>
        <taxon>Glossinidae</taxon>
        <taxon>Glossina</taxon>
    </lineage>
</organism>
<keyword evidence="3" id="KW-1185">Reference proteome</keyword>
<feature type="compositionally biased region" description="Polar residues" evidence="1">
    <location>
        <begin position="264"/>
        <end position="273"/>
    </location>
</feature>
<dbReference type="VEuPathDB" id="VectorBase:GAUT021880"/>
<dbReference type="EnsemblMetazoa" id="GAUT021880-RA">
    <property type="protein sequence ID" value="GAUT021880-PA"/>
    <property type="gene ID" value="GAUT021880"/>
</dbReference>
<reference evidence="2" key="1">
    <citation type="submission" date="2020-05" db="UniProtKB">
        <authorList>
            <consortium name="EnsemblMetazoa"/>
        </authorList>
    </citation>
    <scope>IDENTIFICATION</scope>
    <source>
        <strain evidence="2">TTRI</strain>
    </source>
</reference>
<dbReference type="Proteomes" id="UP000078200">
    <property type="component" value="Unassembled WGS sequence"/>
</dbReference>
<feature type="compositionally biased region" description="Polar residues" evidence="1">
    <location>
        <begin position="177"/>
        <end position="188"/>
    </location>
</feature>
<feature type="region of interest" description="Disordered" evidence="1">
    <location>
        <begin position="375"/>
        <end position="495"/>
    </location>
</feature>
<evidence type="ECO:0000313" key="3">
    <source>
        <dbReference type="Proteomes" id="UP000078200"/>
    </source>
</evidence>
<feature type="compositionally biased region" description="Acidic residues" evidence="1">
    <location>
        <begin position="429"/>
        <end position="466"/>
    </location>
</feature>
<feature type="compositionally biased region" description="Basic residues" evidence="1">
    <location>
        <begin position="208"/>
        <end position="234"/>
    </location>
</feature>
<feature type="region of interest" description="Disordered" evidence="1">
    <location>
        <begin position="545"/>
        <end position="581"/>
    </location>
</feature>
<sequence length="581" mass="65962">MLQYFIVISDIDSRSCLKVLDTQAHASAATLSLKGAGDNQQASEDHDDAFEKITSLDNENEKVPDKSDADLGSEDAELRMNPDIHKKDSACDKTDPSLCVVTNQENQSANTVNLTKPAKQQRLSRYLVAFHRRNQQINVLPAKDDNNEIVGVNAAEEGRALRRRQRTRSRNGKNKTTRLSDNNKTITSGKRAAPKKPSNVKSSVKSSNVKKSKSKKNAKSHRKISRSAKNKQPNKARDYKMKSSNKTDNKNELKRTSPGKRNLKNNNQTGRGSTQERKNDKHYAPIRTTDGHDDTNHGSVRAYGRAPATNPVRRNFNLLDILSQKGLAGQSSPTIEVIQSGGGCDGCDDYYDEYDYDYCQDGSCYGECFDCDDDDDDDDDYDDEDDEDDDYFVNNEADQSGSTPPASSELHFRNERKEKNSKKTHNQDIEDANDDDNDDDDDDDDDSDDSGDDGHNEDDEEQVTDDNEAKDSDSENKSTQVQSSTSQVNPRQQIRDEVQAVLNAVRRSDMLRREQAHRKLVRSNSKCKAEVKRLRRKLKYKSYTQRRRVAAAKRRAQRLRRRRQQKQKRRRNKTRTVKVKA</sequence>
<feature type="compositionally biased region" description="Low complexity" evidence="1">
    <location>
        <begin position="195"/>
        <end position="207"/>
    </location>
</feature>
<feature type="compositionally biased region" description="Acidic residues" evidence="1">
    <location>
        <begin position="375"/>
        <end position="391"/>
    </location>
</feature>
<feature type="region of interest" description="Disordered" evidence="1">
    <location>
        <begin position="507"/>
        <end position="530"/>
    </location>
</feature>
<accession>A0A1A9V0M3</accession>
<feature type="compositionally biased region" description="Basic and acidic residues" evidence="1">
    <location>
        <begin position="274"/>
        <end position="296"/>
    </location>
</feature>